<name>A0A7M3U2J8_9RICK</name>
<organism evidence="3 4">
    <name type="scientific">Candidatus Wolbachia massiliensis</name>
    <dbReference type="NCBI Taxonomy" id="1845000"/>
    <lineage>
        <taxon>Bacteria</taxon>
        <taxon>Pseudomonadati</taxon>
        <taxon>Pseudomonadota</taxon>
        <taxon>Alphaproteobacteria</taxon>
        <taxon>Rickettsiales</taxon>
        <taxon>Anaplasmataceae</taxon>
        <taxon>Wolbachieae</taxon>
        <taxon>Wolbachia</taxon>
    </lineage>
</organism>
<accession>A0A7M3U2J8</accession>
<dbReference type="AlphaFoldDB" id="A0A7M3U2J8"/>
<proteinExistence type="predicted"/>
<dbReference type="KEGG" id="wms:ID128_02045"/>
<gene>
    <name evidence="3" type="ORF">ID128_02045</name>
</gene>
<reference evidence="3 4" key="1">
    <citation type="submission" date="2020-09" db="EMBL/GenBank/DDBJ databases">
        <title>An Earliest Endosymbiont, Wolbachia massiliensis sp. nov., Strain PL13 From the Bed Bug (Cimex hemipterius), Type strain of a New supergroup T.</title>
        <authorList>
            <person name="Laidoudi Y."/>
            <person name="Levasseur A."/>
            <person name="Medkour H."/>
            <person name="Maaloum M."/>
            <person name="BenKhedher M."/>
            <person name="Sambou M."/>
            <person name="Bassene H."/>
            <person name="Davoust B."/>
            <person name="Fenollar F."/>
            <person name="Raoult D."/>
            <person name="Mediannikov O."/>
        </authorList>
    </citation>
    <scope>NUCLEOTIDE SEQUENCE [LARGE SCALE GENOMIC DNA]</scope>
    <source>
        <strain evidence="3 4">PL13</strain>
    </source>
</reference>
<feature type="transmembrane region" description="Helical" evidence="2">
    <location>
        <begin position="52"/>
        <end position="75"/>
    </location>
</feature>
<dbReference type="EMBL" id="CP061738">
    <property type="protein sequence ID" value="QOD38633.1"/>
    <property type="molecule type" value="Genomic_DNA"/>
</dbReference>
<feature type="transmembrane region" description="Helical" evidence="2">
    <location>
        <begin position="24"/>
        <end position="46"/>
    </location>
</feature>
<dbReference type="Proteomes" id="UP000516514">
    <property type="component" value="Chromosome"/>
</dbReference>
<evidence type="ECO:0000256" key="1">
    <source>
        <dbReference type="SAM" id="MobiDB-lite"/>
    </source>
</evidence>
<protein>
    <submittedName>
        <fullName evidence="3">Uncharacterized protein</fullName>
    </submittedName>
</protein>
<evidence type="ECO:0000313" key="4">
    <source>
        <dbReference type="Proteomes" id="UP000516514"/>
    </source>
</evidence>
<keyword evidence="2" id="KW-1133">Transmembrane helix</keyword>
<keyword evidence="2" id="KW-0812">Transmembrane</keyword>
<keyword evidence="4" id="KW-1185">Reference proteome</keyword>
<evidence type="ECO:0000313" key="3">
    <source>
        <dbReference type="EMBL" id="QOD38633.1"/>
    </source>
</evidence>
<feature type="region of interest" description="Disordered" evidence="1">
    <location>
        <begin position="97"/>
        <end position="119"/>
    </location>
</feature>
<evidence type="ECO:0000256" key="2">
    <source>
        <dbReference type="SAM" id="Phobius"/>
    </source>
</evidence>
<dbReference type="RefSeq" id="WP_191111394.1">
    <property type="nucleotide sequence ID" value="NZ_CP061738.1"/>
</dbReference>
<keyword evidence="2" id="KW-0472">Membrane</keyword>
<sequence length="119" mass="12775">MSTILLSEGNENNWELKLTTLKPLIAISSLLVFSVTAGYSLSYVIAAASGTIAAVPLAIFAVSTFVALVSAVYLFNSFISTTNSKKKVDLSVNQPNKQDVGLQTDVPECDTSEQAKTRW</sequence>